<dbReference type="Proteomes" id="UP000045545">
    <property type="component" value="Unassembled WGS sequence"/>
</dbReference>
<dbReference type="InterPro" id="IPR014051">
    <property type="entry name" value="Phosphoesterase_HXTX"/>
</dbReference>
<comment type="similarity">
    <text evidence="2">Belongs to the 2H phosphoesterase superfamily. ThpR family.</text>
</comment>
<name>A0A0E4GE63_9FIRM</name>
<dbReference type="Gene3D" id="3.90.1140.10">
    <property type="entry name" value="Cyclic phosphodiesterase"/>
    <property type="match status" value="1"/>
</dbReference>
<sequence>MRAFVAIPVPDDIKQFARMLRNELGRARPDVKWVEYQNYHITLKFLGEVEDKQLPELKRNLRLAGDSSPPLNLSAGGIGFFPNRMRPRVIWLGINGELDKADFLGDRVDAYLSSMDFEPERKRSFHLTLGRVRSETGWKEMLKVLDKIPQKDKMRSFRIQHFELMKSTLSPAGPVYTVLETFTLNG</sequence>
<accession>A0A0E4GE63</accession>
<comment type="catalytic activity">
    <reaction evidence="2">
        <text>a 3'-end 2',3'-cyclophospho-ribonucleotide-RNA + H2O = a 3'-end 2'-phospho-ribonucleotide-RNA + H(+)</text>
        <dbReference type="Rhea" id="RHEA:11828"/>
        <dbReference type="Rhea" id="RHEA-COMP:10464"/>
        <dbReference type="Rhea" id="RHEA-COMP:17353"/>
        <dbReference type="ChEBI" id="CHEBI:15377"/>
        <dbReference type="ChEBI" id="CHEBI:15378"/>
        <dbReference type="ChEBI" id="CHEBI:83064"/>
        <dbReference type="ChEBI" id="CHEBI:173113"/>
        <dbReference type="EC" id="3.1.4.58"/>
    </reaction>
</comment>
<feature type="short sequence motif" description="HXTX 2" evidence="2">
    <location>
        <begin position="126"/>
        <end position="129"/>
    </location>
</feature>
<keyword evidence="5" id="KW-1185">Reference proteome</keyword>
<organism evidence="4 5">
    <name type="scientific">Syntrophomonas zehnderi OL-4</name>
    <dbReference type="NCBI Taxonomy" id="690567"/>
    <lineage>
        <taxon>Bacteria</taxon>
        <taxon>Bacillati</taxon>
        <taxon>Bacillota</taxon>
        <taxon>Clostridia</taxon>
        <taxon>Eubacteriales</taxon>
        <taxon>Syntrophomonadaceae</taxon>
        <taxon>Syntrophomonas</taxon>
    </lineage>
</organism>
<reference evidence="4 5" key="1">
    <citation type="submission" date="2015-03" db="EMBL/GenBank/DDBJ databases">
        <authorList>
            <person name="Murphy D."/>
        </authorList>
    </citation>
    <scope>NUCLEOTIDE SEQUENCE [LARGE SCALE GENOMIC DNA]</scope>
    <source>
        <strain evidence="4 5">OL-4</strain>
    </source>
</reference>
<keyword evidence="4" id="KW-0436">Ligase</keyword>
<feature type="domain" description="Phosphoesterase HXTX" evidence="3">
    <location>
        <begin position="106"/>
        <end position="176"/>
    </location>
</feature>
<protein>
    <recommendedName>
        <fullName evidence="2">RNA 2',3'-cyclic phosphodiesterase</fullName>
        <shortName evidence="2">RNA 2',3'-CPDase</shortName>
        <ecNumber evidence="2">3.1.4.58</ecNumber>
    </recommendedName>
</protein>
<evidence type="ECO:0000256" key="2">
    <source>
        <dbReference type="HAMAP-Rule" id="MF_01940"/>
    </source>
</evidence>
<evidence type="ECO:0000256" key="1">
    <source>
        <dbReference type="ARBA" id="ARBA00022801"/>
    </source>
</evidence>
<dbReference type="SUPFAM" id="SSF55144">
    <property type="entry name" value="LigT-like"/>
    <property type="match status" value="1"/>
</dbReference>
<dbReference type="EC" id="3.1.4.58" evidence="2"/>
<proteinExistence type="inferred from homology"/>
<dbReference type="EMBL" id="CGIH01000029">
    <property type="protein sequence ID" value="CFX76211.1"/>
    <property type="molecule type" value="Genomic_DNA"/>
</dbReference>
<feature type="short sequence motif" description="HXTX 1" evidence="2">
    <location>
        <begin position="40"/>
        <end position="43"/>
    </location>
</feature>
<dbReference type="GO" id="GO:0008664">
    <property type="term" value="F:RNA 2',3'-cyclic 3'-phosphodiesterase activity"/>
    <property type="evidence" value="ECO:0007669"/>
    <property type="project" value="UniProtKB-EC"/>
</dbReference>
<evidence type="ECO:0000313" key="4">
    <source>
        <dbReference type="EMBL" id="CFX76211.1"/>
    </source>
</evidence>
<dbReference type="InterPro" id="IPR004175">
    <property type="entry name" value="RNA_CPDase"/>
</dbReference>
<evidence type="ECO:0000313" key="5">
    <source>
        <dbReference type="Proteomes" id="UP000045545"/>
    </source>
</evidence>
<dbReference type="NCBIfam" id="TIGR02258">
    <property type="entry name" value="2_5_ligase"/>
    <property type="match status" value="1"/>
</dbReference>
<comment type="function">
    <text evidence="2">Hydrolyzes RNA 2',3'-cyclic phosphodiester to an RNA 2'-phosphomonoester.</text>
</comment>
<dbReference type="PANTHER" id="PTHR35561:SF1">
    <property type="entry name" value="RNA 2',3'-CYCLIC PHOSPHODIESTERASE"/>
    <property type="match status" value="1"/>
</dbReference>
<feature type="active site" description="Proton donor" evidence="2">
    <location>
        <position position="40"/>
    </location>
</feature>
<keyword evidence="1 2" id="KW-0378">Hydrolase</keyword>
<feature type="domain" description="Phosphoesterase HXTX" evidence="3">
    <location>
        <begin position="7"/>
        <end position="91"/>
    </location>
</feature>
<dbReference type="RefSeq" id="WP_046497948.1">
    <property type="nucleotide sequence ID" value="NZ_CGIH01000029.1"/>
</dbReference>
<dbReference type="HAMAP" id="MF_01940">
    <property type="entry name" value="RNA_CPDase"/>
    <property type="match status" value="1"/>
</dbReference>
<gene>
    <name evidence="4" type="ORF">1819</name>
</gene>
<dbReference type="GO" id="GO:0016874">
    <property type="term" value="F:ligase activity"/>
    <property type="evidence" value="ECO:0007669"/>
    <property type="project" value="UniProtKB-KW"/>
</dbReference>
<dbReference type="InterPro" id="IPR009097">
    <property type="entry name" value="Cyclic_Pdiesterase"/>
</dbReference>
<dbReference type="GO" id="GO:0004113">
    <property type="term" value="F:2',3'-cyclic-nucleotide 3'-phosphodiesterase activity"/>
    <property type="evidence" value="ECO:0007669"/>
    <property type="project" value="InterPro"/>
</dbReference>
<evidence type="ECO:0000259" key="3">
    <source>
        <dbReference type="Pfam" id="PF02834"/>
    </source>
</evidence>
<dbReference type="Pfam" id="PF02834">
    <property type="entry name" value="LigT_PEase"/>
    <property type="match status" value="2"/>
</dbReference>
<dbReference type="PANTHER" id="PTHR35561">
    <property type="entry name" value="RNA 2',3'-CYCLIC PHOSPHODIESTERASE"/>
    <property type="match status" value="1"/>
</dbReference>
<dbReference type="STRING" id="690567.1819"/>
<feature type="active site" description="Proton acceptor" evidence="2">
    <location>
        <position position="126"/>
    </location>
</feature>
<dbReference type="AlphaFoldDB" id="A0A0E4GE63"/>